<protein>
    <submittedName>
        <fullName evidence="2">Uncharacterized protein</fullName>
    </submittedName>
</protein>
<feature type="region of interest" description="Disordered" evidence="1">
    <location>
        <begin position="69"/>
        <end position="95"/>
    </location>
</feature>
<evidence type="ECO:0000256" key="1">
    <source>
        <dbReference type="SAM" id="MobiDB-lite"/>
    </source>
</evidence>
<sequence>MNTCSRCEMSPSCRLINKNEEKYSGEQNPWGSISDPKVAQAERVYLSGEGNVLELAILVILALEWTVGTPRRSSTPPSPRDPLSHGGTSPGSSGS</sequence>
<feature type="compositionally biased region" description="Low complexity" evidence="1">
    <location>
        <begin position="84"/>
        <end position="95"/>
    </location>
</feature>
<proteinExistence type="evidence at transcript level"/>
<dbReference type="HOGENOM" id="CLU_2375928_0_0_1"/>
<evidence type="ECO:0000313" key="2">
    <source>
        <dbReference type="EMBL" id="ACN27040.1"/>
    </source>
</evidence>
<organism evidence="2">
    <name type="scientific">Zea mays</name>
    <name type="common">Maize</name>
    <dbReference type="NCBI Taxonomy" id="4577"/>
    <lineage>
        <taxon>Eukaryota</taxon>
        <taxon>Viridiplantae</taxon>
        <taxon>Streptophyta</taxon>
        <taxon>Embryophyta</taxon>
        <taxon>Tracheophyta</taxon>
        <taxon>Spermatophyta</taxon>
        <taxon>Magnoliopsida</taxon>
        <taxon>Liliopsida</taxon>
        <taxon>Poales</taxon>
        <taxon>Poaceae</taxon>
        <taxon>PACMAD clade</taxon>
        <taxon>Panicoideae</taxon>
        <taxon>Andropogonodae</taxon>
        <taxon>Andropogoneae</taxon>
        <taxon>Tripsacinae</taxon>
        <taxon>Zea</taxon>
    </lineage>
</organism>
<reference evidence="2" key="1">
    <citation type="journal article" date="2009" name="PLoS Genet.">
        <title>Sequencing, mapping, and analysis of 27,455 maize full-length cDNAs.</title>
        <authorList>
            <person name="Soderlund C."/>
            <person name="Descour A."/>
            <person name="Kudrna D."/>
            <person name="Bomhoff M."/>
            <person name="Boyd L."/>
            <person name="Currie J."/>
            <person name="Angelova A."/>
            <person name="Collura K."/>
            <person name="Wissotski M."/>
            <person name="Ashley E."/>
            <person name="Morrow D."/>
            <person name="Fernandes J."/>
            <person name="Walbot V."/>
            <person name="Yu Y."/>
        </authorList>
    </citation>
    <scope>NUCLEOTIDE SEQUENCE</scope>
    <source>
        <strain evidence="2">B73</strain>
    </source>
</reference>
<accession>C0HJ37</accession>
<dbReference type="AlphaFoldDB" id="C0HJ37"/>
<name>C0HJ37_MAIZE</name>
<reference evidence="2" key="2">
    <citation type="submission" date="2012-06" db="EMBL/GenBank/DDBJ databases">
        <authorList>
            <person name="Yu Y."/>
            <person name="Currie J."/>
            <person name="Lomeli R."/>
            <person name="Angelova A."/>
            <person name="Collura K."/>
            <person name="Wissotski M."/>
            <person name="Campos D."/>
            <person name="Kudrna D."/>
            <person name="Golser W."/>
            <person name="Ashely E."/>
            <person name="Descour A."/>
            <person name="Fernandes J."/>
            <person name="Soderlund C."/>
            <person name="Walbot V."/>
        </authorList>
    </citation>
    <scope>NUCLEOTIDE SEQUENCE</scope>
    <source>
        <strain evidence="2">B73</strain>
    </source>
</reference>
<dbReference type="EMBL" id="BT062343">
    <property type="protein sequence ID" value="ACN27040.1"/>
    <property type="molecule type" value="mRNA"/>
</dbReference>